<dbReference type="EMBL" id="CP119075">
    <property type="protein sequence ID" value="WED67296.1"/>
    <property type="molecule type" value="Genomic_DNA"/>
</dbReference>
<dbReference type="InterPro" id="IPR036165">
    <property type="entry name" value="YefM-like_sf"/>
</dbReference>
<sequence length="103" mass="11608">MADVSATVLKNKFSEVVRLASREPLAITRHNRREFVILTAERYEEIQQSRLAPLQSLSADFDQMVAKMNTAPDRKARASFFKASAVKPSPALAKLKKQRAHAR</sequence>
<dbReference type="Proteomes" id="UP001218638">
    <property type="component" value="Chromosome"/>
</dbReference>
<dbReference type="Gene3D" id="3.40.1620.10">
    <property type="entry name" value="YefM-like domain"/>
    <property type="match status" value="1"/>
</dbReference>
<proteinExistence type="inferred from homology"/>
<comment type="similarity">
    <text evidence="1 2">Belongs to the phD/YefM antitoxin family.</text>
</comment>
<dbReference type="AlphaFoldDB" id="A0AAF0CSQ9"/>
<protein>
    <recommendedName>
        <fullName evidence="2">Antitoxin</fullName>
    </recommendedName>
</protein>
<accession>A0AAF0CSQ9</accession>
<comment type="function">
    <text evidence="2">Antitoxin component of a type II toxin-antitoxin (TA) system.</text>
</comment>
<reference evidence="3" key="1">
    <citation type="submission" date="2023-03" db="EMBL/GenBank/DDBJ databases">
        <title>Lomoglobus Profundus gen. nov., sp. nov., a novel member of the phylum Verrucomicrobia, isolated from deep-marine sediment of South China Sea.</title>
        <authorList>
            <person name="Ahmad T."/>
            <person name="Ishaq S.E."/>
            <person name="Wang F."/>
        </authorList>
    </citation>
    <scope>NUCLEOTIDE SEQUENCE</scope>
    <source>
        <strain evidence="3">LMO-M01</strain>
    </source>
</reference>
<dbReference type="NCBIfam" id="TIGR01552">
    <property type="entry name" value="phd_fam"/>
    <property type="match status" value="1"/>
</dbReference>
<dbReference type="InterPro" id="IPR006442">
    <property type="entry name" value="Antitoxin_Phd/YefM"/>
</dbReference>
<dbReference type="Pfam" id="PF02604">
    <property type="entry name" value="PhdYeFM_antitox"/>
    <property type="match status" value="1"/>
</dbReference>
<organism evidence="3 4">
    <name type="scientific">Synoicihabitans lomoniglobus</name>
    <dbReference type="NCBI Taxonomy" id="2909285"/>
    <lineage>
        <taxon>Bacteria</taxon>
        <taxon>Pseudomonadati</taxon>
        <taxon>Verrucomicrobiota</taxon>
        <taxon>Opitutia</taxon>
        <taxon>Opitutales</taxon>
        <taxon>Opitutaceae</taxon>
        <taxon>Synoicihabitans</taxon>
    </lineage>
</organism>
<evidence type="ECO:0000256" key="2">
    <source>
        <dbReference type="RuleBase" id="RU362080"/>
    </source>
</evidence>
<name>A0AAF0CSQ9_9BACT</name>
<keyword evidence="4" id="KW-1185">Reference proteome</keyword>
<evidence type="ECO:0000256" key="1">
    <source>
        <dbReference type="ARBA" id="ARBA00009981"/>
    </source>
</evidence>
<dbReference type="SUPFAM" id="SSF143120">
    <property type="entry name" value="YefM-like"/>
    <property type="match status" value="1"/>
</dbReference>
<dbReference type="KEGG" id="slom:PXH66_10585"/>
<evidence type="ECO:0000313" key="4">
    <source>
        <dbReference type="Proteomes" id="UP001218638"/>
    </source>
</evidence>
<evidence type="ECO:0000313" key="3">
    <source>
        <dbReference type="EMBL" id="WED67296.1"/>
    </source>
</evidence>
<gene>
    <name evidence="3" type="ORF">PXH66_10585</name>
</gene>
<dbReference type="RefSeq" id="WP_330932358.1">
    <property type="nucleotide sequence ID" value="NZ_CP119075.1"/>
</dbReference>